<dbReference type="AlphaFoldDB" id="A0A858STA3"/>
<dbReference type="RefSeq" id="WP_169640017.1">
    <property type="nucleotide sequence ID" value="NZ_CP048788.1"/>
</dbReference>
<sequence length="168" mass="18656">MPQYEYRVIPAPDRGLKARGFSTADSRFANALQTLMNDMGMRGWEYQRAETLPVSDGDGPESAGTQWRNMLVFRRQIPERSPLILQATERLDVKYPPAPVADAPQKRAEPPRPMPYSQPAGPDDDASQSEGATRMLRDNGVEEHSDVSGISNALMRLAASRNHFKSGN</sequence>
<evidence type="ECO:0000256" key="1">
    <source>
        <dbReference type="SAM" id="MobiDB-lite"/>
    </source>
</evidence>
<gene>
    <name evidence="2" type="ORF">G3256_06340</name>
</gene>
<dbReference type="KEGG" id="rpon:G3256_06340"/>
<keyword evidence="3" id="KW-1185">Reference proteome</keyword>
<accession>A0A858STA3</accession>
<organism evidence="2 3">
    <name type="scientific">Roseobacter ponti</name>
    <dbReference type="NCBI Taxonomy" id="1891787"/>
    <lineage>
        <taxon>Bacteria</taxon>
        <taxon>Pseudomonadati</taxon>
        <taxon>Pseudomonadota</taxon>
        <taxon>Alphaproteobacteria</taxon>
        <taxon>Rhodobacterales</taxon>
        <taxon>Roseobacteraceae</taxon>
        <taxon>Roseobacter</taxon>
    </lineage>
</organism>
<protein>
    <submittedName>
        <fullName evidence="2">DUF4177 domain-containing protein</fullName>
    </submittedName>
</protein>
<evidence type="ECO:0000313" key="3">
    <source>
        <dbReference type="Proteomes" id="UP000503308"/>
    </source>
</evidence>
<name>A0A858STA3_9RHOB</name>
<dbReference type="EMBL" id="CP048788">
    <property type="protein sequence ID" value="QJF50801.1"/>
    <property type="molecule type" value="Genomic_DNA"/>
</dbReference>
<proteinExistence type="predicted"/>
<feature type="region of interest" description="Disordered" evidence="1">
    <location>
        <begin position="88"/>
        <end position="149"/>
    </location>
</feature>
<feature type="compositionally biased region" description="Basic and acidic residues" evidence="1">
    <location>
        <begin position="135"/>
        <end position="146"/>
    </location>
</feature>
<reference evidence="2 3" key="1">
    <citation type="submission" date="2020-02" db="EMBL/GenBank/DDBJ databases">
        <title>Genome sequence of Roseobacter ponti.</title>
        <authorList>
            <person name="Hollensteiner J."/>
            <person name="Schneider D."/>
            <person name="Poehlein A."/>
            <person name="Daniel R."/>
        </authorList>
    </citation>
    <scope>NUCLEOTIDE SEQUENCE [LARGE SCALE GENOMIC DNA]</scope>
    <source>
        <strain evidence="2 3">DSM 106830</strain>
    </source>
</reference>
<evidence type="ECO:0000313" key="2">
    <source>
        <dbReference type="EMBL" id="QJF50801.1"/>
    </source>
</evidence>
<dbReference type="Proteomes" id="UP000503308">
    <property type="component" value="Chromosome"/>
</dbReference>